<feature type="compositionally biased region" description="Polar residues" evidence="1">
    <location>
        <begin position="215"/>
        <end position="225"/>
    </location>
</feature>
<keyword evidence="3" id="KW-1185">Reference proteome</keyword>
<dbReference type="AlphaFoldDB" id="A0A395IR24"/>
<comment type="caution">
    <text evidence="2">The sequence shown here is derived from an EMBL/GenBank/DDBJ whole genome shotgun (WGS) entry which is preliminary data.</text>
</comment>
<dbReference type="Proteomes" id="UP000249056">
    <property type="component" value="Unassembled WGS sequence"/>
</dbReference>
<sequence>MSGRKSSTDPNLSKDSSFPPTRAPLPPFGQPGNQGRSALLRENFLCNIADAILPSGLFPDHYSHRRDTAYKTGNFKKTDVDAELAEDDWVNLTDKTTKSSPIKITPRPANSPERPSVASGALASPGFDKANLITGSFNEANVTWAITKNTDMTPAVVGQPDNNKFVVRRYDIRDPATVHKKRLELNIDGFDWDSEEHVERLNKARRNWEVLTLQSNPQTSGNSRVTVDGRRSPVDTFIGSWSPGREGVDEP</sequence>
<evidence type="ECO:0000313" key="3">
    <source>
        <dbReference type="Proteomes" id="UP000249056"/>
    </source>
</evidence>
<evidence type="ECO:0000256" key="1">
    <source>
        <dbReference type="SAM" id="MobiDB-lite"/>
    </source>
</evidence>
<proteinExistence type="predicted"/>
<reference evidence="2 3" key="1">
    <citation type="submission" date="2018-06" db="EMBL/GenBank/DDBJ databases">
        <title>Genome Sequence of the Brown Rot Fungal Pathogen Monilinia fructigena.</title>
        <authorList>
            <person name="Landi L."/>
            <person name="De Miccolis Angelini R.M."/>
            <person name="Pollastro S."/>
            <person name="Abate D."/>
            <person name="Faretra F."/>
            <person name="Romanazzi G."/>
        </authorList>
    </citation>
    <scope>NUCLEOTIDE SEQUENCE [LARGE SCALE GENOMIC DNA]</scope>
    <source>
        <strain evidence="2 3">Mfrg269</strain>
    </source>
</reference>
<feature type="region of interest" description="Disordered" evidence="1">
    <location>
        <begin position="98"/>
        <end position="122"/>
    </location>
</feature>
<feature type="region of interest" description="Disordered" evidence="1">
    <location>
        <begin position="215"/>
        <end position="251"/>
    </location>
</feature>
<evidence type="ECO:0000313" key="2">
    <source>
        <dbReference type="EMBL" id="RAL62048.1"/>
    </source>
</evidence>
<gene>
    <name evidence="2" type="ORF">DID88_002535</name>
</gene>
<protein>
    <submittedName>
        <fullName evidence="2">Uncharacterized protein</fullName>
    </submittedName>
</protein>
<dbReference type="EMBL" id="QKRW01000027">
    <property type="protein sequence ID" value="RAL62048.1"/>
    <property type="molecule type" value="Genomic_DNA"/>
</dbReference>
<organism evidence="2 3">
    <name type="scientific">Monilinia fructigena</name>
    <dbReference type="NCBI Taxonomy" id="38457"/>
    <lineage>
        <taxon>Eukaryota</taxon>
        <taxon>Fungi</taxon>
        <taxon>Dikarya</taxon>
        <taxon>Ascomycota</taxon>
        <taxon>Pezizomycotina</taxon>
        <taxon>Leotiomycetes</taxon>
        <taxon>Helotiales</taxon>
        <taxon>Sclerotiniaceae</taxon>
        <taxon>Monilinia</taxon>
    </lineage>
</organism>
<feature type="region of interest" description="Disordered" evidence="1">
    <location>
        <begin position="1"/>
        <end position="36"/>
    </location>
</feature>
<name>A0A395IR24_9HELO</name>
<feature type="compositionally biased region" description="Polar residues" evidence="1">
    <location>
        <begin position="1"/>
        <end position="19"/>
    </location>
</feature>
<accession>A0A395IR24</accession>
<dbReference type="OrthoDB" id="3503436at2759"/>